<feature type="transmembrane region" description="Helical" evidence="6">
    <location>
        <begin position="141"/>
        <end position="165"/>
    </location>
</feature>
<dbReference type="Proteomes" id="UP000002648">
    <property type="component" value="Unassembled WGS sequence"/>
</dbReference>
<keyword evidence="3 6" id="KW-0812">Transmembrane</keyword>
<dbReference type="GO" id="GO:0030255">
    <property type="term" value="P:protein secretion by the type IV secretion system"/>
    <property type="evidence" value="ECO:0007669"/>
    <property type="project" value="InterPro"/>
</dbReference>
<dbReference type="RefSeq" id="WP_004861390.1">
    <property type="nucleotide sequence ID" value="NZ_JH725055.1"/>
</dbReference>
<gene>
    <name evidence="7" type="ORF">ME9_01693</name>
</gene>
<feature type="transmembrane region" description="Helical" evidence="6">
    <location>
        <begin position="32"/>
        <end position="52"/>
    </location>
</feature>
<organism evidence="7 8">
    <name type="scientific">Bartonella taylorii 8TBB</name>
    <dbReference type="NCBI Taxonomy" id="1094560"/>
    <lineage>
        <taxon>Bacteria</taxon>
        <taxon>Pseudomonadati</taxon>
        <taxon>Pseudomonadota</taxon>
        <taxon>Alphaproteobacteria</taxon>
        <taxon>Hyphomicrobiales</taxon>
        <taxon>Bartonellaceae</taxon>
        <taxon>Bartonella</taxon>
    </lineage>
</organism>
<keyword evidence="8" id="KW-1185">Reference proteome</keyword>
<evidence type="ECO:0000313" key="8">
    <source>
        <dbReference type="Proteomes" id="UP000002648"/>
    </source>
</evidence>
<reference evidence="7 8" key="1">
    <citation type="submission" date="2012-03" db="EMBL/GenBank/DDBJ databases">
        <title>The Genome Sequence of Bartonella taylorii 8TBB.</title>
        <authorList>
            <consortium name="The Broad Institute Genome Sequencing Platform"/>
            <consortium name="The Broad Institute Genome Sequencing Center for Infectious Disease"/>
            <person name="Feldgarden M."/>
            <person name="Kirby J."/>
            <person name="Kosoy M."/>
            <person name="Birtles R."/>
            <person name="Probert W.S."/>
            <person name="Chiaraviglio L."/>
            <person name="Young S.K."/>
            <person name="Zeng Q."/>
            <person name="Gargeya S."/>
            <person name="Fitzgerald M."/>
            <person name="Haas B."/>
            <person name="Abouelleil A."/>
            <person name="Alvarado L."/>
            <person name="Arachchi H.M."/>
            <person name="Berlin A."/>
            <person name="Chapman S.B."/>
            <person name="Gearin G."/>
            <person name="Goldberg J."/>
            <person name="Griggs A."/>
            <person name="Gujja S."/>
            <person name="Hansen M."/>
            <person name="Heiman D."/>
            <person name="Howarth C."/>
            <person name="Larimer J."/>
            <person name="Lui A."/>
            <person name="MacDonald P.J.P."/>
            <person name="McCowen C."/>
            <person name="Montmayeur A."/>
            <person name="Murphy C."/>
            <person name="Neiman D."/>
            <person name="Pearson M."/>
            <person name="Priest M."/>
            <person name="Roberts A."/>
            <person name="Saif S."/>
            <person name="Shea T."/>
            <person name="Sisk P."/>
            <person name="Stolte C."/>
            <person name="Sykes S."/>
            <person name="Wortman J."/>
            <person name="Nusbaum C."/>
            <person name="Birren B."/>
        </authorList>
    </citation>
    <scope>NUCLEOTIDE SEQUENCE [LARGE SCALE GENOMIC DNA]</scope>
    <source>
        <strain evidence="7 8">8TBB</strain>
    </source>
</reference>
<evidence type="ECO:0000256" key="5">
    <source>
        <dbReference type="ARBA" id="ARBA00023136"/>
    </source>
</evidence>
<keyword evidence="4 6" id="KW-1133">Transmembrane helix</keyword>
<comment type="similarity">
    <text evidence="2">Belongs to the TrbL/VirB6 family.</text>
</comment>
<name>A0A9P2RYW0_BARTA</name>
<comment type="caution">
    <text evidence="7">The sequence shown here is derived from an EMBL/GenBank/DDBJ whole genome shotgun (WGS) entry which is preliminary data.</text>
</comment>
<dbReference type="EMBL" id="AIMD01000055">
    <property type="protein sequence ID" value="EJF92291.1"/>
    <property type="molecule type" value="Genomic_DNA"/>
</dbReference>
<dbReference type="OrthoDB" id="7854576at2"/>
<comment type="subcellular location">
    <subcellularLocation>
        <location evidence="1">Membrane</location>
        <topology evidence="1">Multi-pass membrane protein</topology>
    </subcellularLocation>
</comment>
<accession>A0A9P2RYW0</accession>
<keyword evidence="5 6" id="KW-0472">Membrane</keyword>
<feature type="transmembrane region" description="Helical" evidence="6">
    <location>
        <begin position="235"/>
        <end position="254"/>
    </location>
</feature>
<protein>
    <recommendedName>
        <fullName evidence="9">Type IV secretion system protein virB6</fullName>
    </recommendedName>
</protein>
<dbReference type="Pfam" id="PF04610">
    <property type="entry name" value="TrbL"/>
    <property type="match status" value="1"/>
</dbReference>
<evidence type="ECO:0000256" key="6">
    <source>
        <dbReference type="SAM" id="Phobius"/>
    </source>
</evidence>
<feature type="transmembrane region" description="Helical" evidence="6">
    <location>
        <begin position="203"/>
        <end position="223"/>
    </location>
</feature>
<feature type="transmembrane region" description="Helical" evidence="6">
    <location>
        <begin position="171"/>
        <end position="191"/>
    </location>
</feature>
<proteinExistence type="inferred from homology"/>
<evidence type="ECO:0000256" key="1">
    <source>
        <dbReference type="ARBA" id="ARBA00004141"/>
    </source>
</evidence>
<evidence type="ECO:0008006" key="9">
    <source>
        <dbReference type="Google" id="ProtNLM"/>
    </source>
</evidence>
<evidence type="ECO:0000256" key="2">
    <source>
        <dbReference type="ARBA" id="ARBA00007802"/>
    </source>
</evidence>
<evidence type="ECO:0000256" key="4">
    <source>
        <dbReference type="ARBA" id="ARBA00022989"/>
    </source>
</evidence>
<sequence length="309" mass="33037">MVTKDIFTMIDQRLMNALTDIMGKTISNLSGALSAPLQAACTIYIAFIGYNIMYGRSSMPLWDFIATTFKLGIIVTLATKAASYNTWITNIFFTDLPNAISNATQGAVSDKNVWDNMVQNAYAHAFDAANKYNGWTEVGTYIVNWIAGLICLIISGIFCTIGFIVTIFAKFGSFLVISVGPLFIGLGLFSTTRRFTEAWLGQLANFIILQVLVVLLGNVYVSLAMEILSGDLTDIMFSVLQFLIIGIGGIYLFIHLPGIASALAAGGASLTGSTHLAHHSSRAAGRGALAATRSGISGLRGLASKFRGG</sequence>
<dbReference type="InterPro" id="IPR007688">
    <property type="entry name" value="Conjugal_tfr_TrbL/VirB6"/>
</dbReference>
<dbReference type="GO" id="GO:0016020">
    <property type="term" value="C:membrane"/>
    <property type="evidence" value="ECO:0007669"/>
    <property type="project" value="UniProtKB-SubCell"/>
</dbReference>
<evidence type="ECO:0000313" key="7">
    <source>
        <dbReference type="EMBL" id="EJF92291.1"/>
    </source>
</evidence>
<evidence type="ECO:0000256" key="3">
    <source>
        <dbReference type="ARBA" id="ARBA00022692"/>
    </source>
</evidence>
<dbReference type="AlphaFoldDB" id="A0A9P2RYW0"/>